<dbReference type="SMART" id="SM00829">
    <property type="entry name" value="PKS_ER"/>
    <property type="match status" value="1"/>
</dbReference>
<feature type="domain" description="Enoyl reductase (ER)" evidence="1">
    <location>
        <begin position="10"/>
        <end position="340"/>
    </location>
</feature>
<dbReference type="PANTHER" id="PTHR45033:SF3">
    <property type="entry name" value="DEHYDROGENASE, PUTATIVE (AFU_ORTHOLOGUE AFUA_2G13270)-RELATED"/>
    <property type="match status" value="1"/>
</dbReference>
<reference evidence="2 3" key="1">
    <citation type="submission" date="2023-10" db="EMBL/GenBank/DDBJ databases">
        <title>Noviherbaspirillum sp. CPCC 100848 genome assembly.</title>
        <authorList>
            <person name="Li X.Y."/>
            <person name="Fang X.M."/>
        </authorList>
    </citation>
    <scope>NUCLEOTIDE SEQUENCE [LARGE SCALE GENOMIC DNA]</scope>
    <source>
        <strain evidence="2 3">CPCC 100848</strain>
    </source>
</reference>
<dbReference type="RefSeq" id="WP_326506481.1">
    <property type="nucleotide sequence ID" value="NZ_JAWIIV010000008.1"/>
</dbReference>
<dbReference type="CDD" id="cd08266">
    <property type="entry name" value="Zn_ADH_like1"/>
    <property type="match status" value="1"/>
</dbReference>
<organism evidence="2 3">
    <name type="scientific">Noviherbaspirillum album</name>
    <dbReference type="NCBI Taxonomy" id="3080276"/>
    <lineage>
        <taxon>Bacteria</taxon>
        <taxon>Pseudomonadati</taxon>
        <taxon>Pseudomonadota</taxon>
        <taxon>Betaproteobacteria</taxon>
        <taxon>Burkholderiales</taxon>
        <taxon>Oxalobacteraceae</taxon>
        <taxon>Noviherbaspirillum</taxon>
    </lineage>
</organism>
<dbReference type="Proteomes" id="UP001352263">
    <property type="component" value="Unassembled WGS sequence"/>
</dbReference>
<dbReference type="InterPro" id="IPR052711">
    <property type="entry name" value="Zinc_ADH-like"/>
</dbReference>
<gene>
    <name evidence="2" type="ORF">RY831_11455</name>
</gene>
<evidence type="ECO:0000259" key="1">
    <source>
        <dbReference type="SMART" id="SM00829"/>
    </source>
</evidence>
<proteinExistence type="predicted"/>
<dbReference type="InterPro" id="IPR013149">
    <property type="entry name" value="ADH-like_C"/>
</dbReference>
<dbReference type="InterPro" id="IPR036291">
    <property type="entry name" value="NAD(P)-bd_dom_sf"/>
</dbReference>
<protein>
    <submittedName>
        <fullName evidence="2">Zinc-binding dehydrogenase</fullName>
    </submittedName>
</protein>
<dbReference type="InterPro" id="IPR020843">
    <property type="entry name" value="ER"/>
</dbReference>
<dbReference type="SUPFAM" id="SSF51735">
    <property type="entry name" value="NAD(P)-binding Rossmann-fold domains"/>
    <property type="match status" value="1"/>
</dbReference>
<dbReference type="Gene3D" id="3.90.180.10">
    <property type="entry name" value="Medium-chain alcohol dehydrogenases, catalytic domain"/>
    <property type="match status" value="1"/>
</dbReference>
<dbReference type="Pfam" id="PF00107">
    <property type="entry name" value="ADH_zinc_N"/>
    <property type="match status" value="1"/>
</dbReference>
<dbReference type="Gene3D" id="3.40.50.720">
    <property type="entry name" value="NAD(P)-binding Rossmann-like Domain"/>
    <property type="match status" value="1"/>
</dbReference>
<dbReference type="InterPro" id="IPR013154">
    <property type="entry name" value="ADH-like_N"/>
</dbReference>
<name>A0ABU6J7Z0_9BURK</name>
<dbReference type="SUPFAM" id="SSF50129">
    <property type="entry name" value="GroES-like"/>
    <property type="match status" value="1"/>
</dbReference>
<keyword evidence="3" id="KW-1185">Reference proteome</keyword>
<dbReference type="InterPro" id="IPR011032">
    <property type="entry name" value="GroES-like_sf"/>
</dbReference>
<comment type="caution">
    <text evidence="2">The sequence shown here is derived from an EMBL/GenBank/DDBJ whole genome shotgun (WGS) entry which is preliminary data.</text>
</comment>
<dbReference type="PANTHER" id="PTHR45033">
    <property type="match status" value="1"/>
</dbReference>
<evidence type="ECO:0000313" key="3">
    <source>
        <dbReference type="Proteomes" id="UP001352263"/>
    </source>
</evidence>
<evidence type="ECO:0000313" key="2">
    <source>
        <dbReference type="EMBL" id="MEC4719767.1"/>
    </source>
</evidence>
<accession>A0ABU6J7Z0</accession>
<dbReference type="Pfam" id="PF08240">
    <property type="entry name" value="ADH_N"/>
    <property type="match status" value="1"/>
</dbReference>
<dbReference type="EMBL" id="JAWIIV010000008">
    <property type="protein sequence ID" value="MEC4719767.1"/>
    <property type="molecule type" value="Genomic_DNA"/>
</dbReference>
<sequence>MKAAFLTGHGGNEVVSIAERPDPVRRPGEVLVRMRWATLNRVDLYMRDSGAGITHRLPQILGLDGMGIVEEVDAGERLLAPGQQVVLHPAIGCGRCEFCLRGDIVLCTAVSYLGEHRDGTLAEYVALPAANVFAMPSHLDHAQAAALGVTYLTAWRMLFSKAQLKPWETVLIFGVGGGVSLAALQLAKMAGAKAIVTSRDDGKLKRALEAGADHAINAGEQDVAKAVLALTGGRGVDVVIENVGQAAWSSALKSLVRGGRLVTCGATTGDQPGADLRRVFIRQLQIFGSTLGSLGEFADLLRFVESNALQPIVSARYRLDDIHAALDHLEAGRQFGKVAIAIDGGEGPQD</sequence>